<organism evidence="1 2">
    <name type="scientific">Brevibacterium sediminis</name>
    <dbReference type="NCBI Taxonomy" id="1857024"/>
    <lineage>
        <taxon>Bacteria</taxon>
        <taxon>Bacillati</taxon>
        <taxon>Actinomycetota</taxon>
        <taxon>Actinomycetes</taxon>
        <taxon>Micrococcales</taxon>
        <taxon>Brevibacteriaceae</taxon>
        <taxon>Brevibacterium</taxon>
    </lineage>
</organism>
<evidence type="ECO:0000313" key="1">
    <source>
        <dbReference type="EMBL" id="GGC28281.1"/>
    </source>
</evidence>
<dbReference type="EMBL" id="BMJG01000001">
    <property type="protein sequence ID" value="GGC28281.1"/>
    <property type="molecule type" value="Genomic_DNA"/>
</dbReference>
<comment type="caution">
    <text evidence="1">The sequence shown here is derived from an EMBL/GenBank/DDBJ whole genome shotgun (WGS) entry which is preliminary data.</text>
</comment>
<name>A0ABQ1LS91_9MICO</name>
<sequence>MLEVVGAYLGDRGIPLSVALADLDEFSVSECTGAHLERIVRWIVYVRAIGHPAKNSELHIVDRSVHMGSFSLEPRD</sequence>
<reference evidence="2" key="1">
    <citation type="journal article" date="2019" name="Int. J. Syst. Evol. Microbiol.">
        <title>The Global Catalogue of Microorganisms (GCM) 10K type strain sequencing project: providing services to taxonomists for standard genome sequencing and annotation.</title>
        <authorList>
            <consortium name="The Broad Institute Genomics Platform"/>
            <consortium name="The Broad Institute Genome Sequencing Center for Infectious Disease"/>
            <person name="Wu L."/>
            <person name="Ma J."/>
        </authorList>
    </citation>
    <scope>NUCLEOTIDE SEQUENCE [LARGE SCALE GENOMIC DNA]</scope>
    <source>
        <strain evidence="2">CGMCC 1.15472</strain>
    </source>
</reference>
<proteinExistence type="predicted"/>
<gene>
    <name evidence="1" type="ORF">GCM10010974_08520</name>
</gene>
<keyword evidence="2" id="KW-1185">Reference proteome</keyword>
<accession>A0ABQ1LS91</accession>
<dbReference type="Proteomes" id="UP000632322">
    <property type="component" value="Unassembled WGS sequence"/>
</dbReference>
<protein>
    <submittedName>
        <fullName evidence="1">Uncharacterized protein</fullName>
    </submittedName>
</protein>
<evidence type="ECO:0000313" key="2">
    <source>
        <dbReference type="Proteomes" id="UP000632322"/>
    </source>
</evidence>